<reference evidence="2 3" key="1">
    <citation type="journal article" date="2014" name="Agronomy (Basel)">
        <title>A Draft Genome Sequence for Ensete ventricosum, the Drought-Tolerant Tree Against Hunger.</title>
        <authorList>
            <person name="Harrison J."/>
            <person name="Moore K.A."/>
            <person name="Paszkiewicz K."/>
            <person name="Jones T."/>
            <person name="Grant M."/>
            <person name="Ambacheew D."/>
            <person name="Muzemil S."/>
            <person name="Studholme D.J."/>
        </authorList>
    </citation>
    <scope>NUCLEOTIDE SEQUENCE [LARGE SCALE GENOMIC DNA]</scope>
</reference>
<gene>
    <name evidence="2" type="ORF">B296_00055720</name>
</gene>
<protein>
    <submittedName>
        <fullName evidence="2">Uncharacterized protein</fullName>
    </submittedName>
</protein>
<dbReference type="EMBL" id="AMZH03019818">
    <property type="protein sequence ID" value="RRT39864.1"/>
    <property type="molecule type" value="Genomic_DNA"/>
</dbReference>
<dbReference type="AlphaFoldDB" id="A0A426XK68"/>
<organism evidence="2 3">
    <name type="scientific">Ensete ventricosum</name>
    <name type="common">Abyssinian banana</name>
    <name type="synonym">Musa ensete</name>
    <dbReference type="NCBI Taxonomy" id="4639"/>
    <lineage>
        <taxon>Eukaryota</taxon>
        <taxon>Viridiplantae</taxon>
        <taxon>Streptophyta</taxon>
        <taxon>Embryophyta</taxon>
        <taxon>Tracheophyta</taxon>
        <taxon>Spermatophyta</taxon>
        <taxon>Magnoliopsida</taxon>
        <taxon>Liliopsida</taxon>
        <taxon>Zingiberales</taxon>
        <taxon>Musaceae</taxon>
        <taxon>Ensete</taxon>
    </lineage>
</organism>
<proteinExistence type="predicted"/>
<evidence type="ECO:0000313" key="2">
    <source>
        <dbReference type="EMBL" id="RRT39864.1"/>
    </source>
</evidence>
<evidence type="ECO:0000313" key="3">
    <source>
        <dbReference type="Proteomes" id="UP000287651"/>
    </source>
</evidence>
<dbReference type="Proteomes" id="UP000287651">
    <property type="component" value="Unassembled WGS sequence"/>
</dbReference>
<feature type="region of interest" description="Disordered" evidence="1">
    <location>
        <begin position="269"/>
        <end position="288"/>
    </location>
</feature>
<comment type="caution">
    <text evidence="2">The sequence shown here is derived from an EMBL/GenBank/DDBJ whole genome shotgun (WGS) entry which is preliminary data.</text>
</comment>
<feature type="region of interest" description="Disordered" evidence="1">
    <location>
        <begin position="28"/>
        <end position="58"/>
    </location>
</feature>
<evidence type="ECO:0000256" key="1">
    <source>
        <dbReference type="SAM" id="MobiDB-lite"/>
    </source>
</evidence>
<name>A0A426XK68_ENSVE</name>
<feature type="non-terminal residue" evidence="2">
    <location>
        <position position="288"/>
    </location>
</feature>
<accession>A0A426XK68</accession>
<sequence>MGERGRSDKGSKTSLRWRARRGCLCSGRRHSISRPKPQPGLGGSHRDEAHGGWTSGSPMQRLGVDVGLLHAPRLSRGATEEVAGVMQLRGPTFACPIVGGADLTCVRSAVRRLAPPVYPAGYLHRPELVLSADLGISNGALVDPTEQELGNYDVARVDPTEQVLENCNAARVDPTEHELGNCNAARVDPTEHELGNYDVSRVDPTEYELRNCDVARVDPTEQELGNCNVGLSPRMKSGANPEIWPRGRSRAQIRRFGRDDDLRRKFRDFGREVSSGANPEIWPRGRSR</sequence>